<accession>A0A1D9MM44</accession>
<dbReference type="KEGG" id="avu:BK816_08845"/>
<evidence type="ECO:0000256" key="3">
    <source>
        <dbReference type="ARBA" id="ARBA00023002"/>
    </source>
</evidence>
<dbReference type="AlphaFoldDB" id="A0A1D9MM44"/>
<comment type="similarity">
    <text evidence="1">Belongs to the thioredoxin family. DsbA subfamily.</text>
</comment>
<dbReference type="Proteomes" id="UP000176288">
    <property type="component" value="Chromosome"/>
</dbReference>
<feature type="region of interest" description="Disordered" evidence="6">
    <location>
        <begin position="56"/>
        <end position="93"/>
    </location>
</feature>
<evidence type="ECO:0000313" key="9">
    <source>
        <dbReference type="EMBL" id="AOZ73364.1"/>
    </source>
</evidence>
<dbReference type="Pfam" id="PF13462">
    <property type="entry name" value="Thioredoxin_4"/>
    <property type="match status" value="1"/>
</dbReference>
<reference evidence="9 10" key="1">
    <citation type="submission" date="2016-10" db="EMBL/GenBank/DDBJ databases">
        <title>Actinomyces aegypiusis sp. nov., isolated from the Aegypius monachus in Qinghai Tibet Plateau China.</title>
        <authorList>
            <person name="Wang Y."/>
        </authorList>
    </citation>
    <scope>NUCLEOTIDE SEQUENCE [LARGE SCALE GENOMIC DNA]</scope>
    <source>
        <strain evidence="9 10">VUL4_3</strain>
    </source>
</reference>
<dbReference type="PROSITE" id="PS51352">
    <property type="entry name" value="THIOREDOXIN_2"/>
    <property type="match status" value="1"/>
</dbReference>
<dbReference type="InterPro" id="IPR036249">
    <property type="entry name" value="Thioredoxin-like_sf"/>
</dbReference>
<sequence length="280" mass="30210">MAAKRNVSQGPALKTADQTATGGNPKWLVPLLVALVLVLVAVVSFMMGKSVGARSATNAPATVEASAPAQDGKSADQAQQPTKAEPITDPKTLEFVKGLPRREANDPRALGPVDAPVVMTMWEDFACPMCTRFELTSFPEIKKLAEEGKIRIEWRDLSIFTQPHHSDLAAIGSRAAAKQGKFWDFVRTAYEEAGHGHPDYTDDLVKQIAQKAGVPDMAQFEKDYKDPTLKQAVDAETQEAQRIGIGGTPAFVVGDAFIGGAYPTDFFLNTINDRLAAAKK</sequence>
<keyword evidence="7" id="KW-1133">Transmembrane helix</keyword>
<name>A0A1D9MM44_9ACTO</name>
<keyword evidence="2" id="KW-0732">Signal</keyword>
<dbReference type="InterPro" id="IPR013766">
    <property type="entry name" value="Thioredoxin_domain"/>
</dbReference>
<keyword evidence="5" id="KW-0676">Redox-active center</keyword>
<dbReference type="EMBL" id="CP017812">
    <property type="protein sequence ID" value="AOZ73364.1"/>
    <property type="molecule type" value="Genomic_DNA"/>
</dbReference>
<evidence type="ECO:0000259" key="8">
    <source>
        <dbReference type="PROSITE" id="PS51352"/>
    </source>
</evidence>
<keyword evidence="7" id="KW-0472">Membrane</keyword>
<feature type="transmembrane region" description="Helical" evidence="7">
    <location>
        <begin position="27"/>
        <end position="47"/>
    </location>
</feature>
<keyword evidence="4" id="KW-1015">Disulfide bond</keyword>
<dbReference type="SUPFAM" id="SSF52833">
    <property type="entry name" value="Thioredoxin-like"/>
    <property type="match status" value="1"/>
</dbReference>
<evidence type="ECO:0000256" key="1">
    <source>
        <dbReference type="ARBA" id="ARBA00005791"/>
    </source>
</evidence>
<dbReference type="Gene3D" id="3.40.30.10">
    <property type="entry name" value="Glutaredoxin"/>
    <property type="match status" value="1"/>
</dbReference>
<evidence type="ECO:0000313" key="10">
    <source>
        <dbReference type="Proteomes" id="UP000176288"/>
    </source>
</evidence>
<dbReference type="GO" id="GO:0016491">
    <property type="term" value="F:oxidoreductase activity"/>
    <property type="evidence" value="ECO:0007669"/>
    <property type="project" value="UniProtKB-KW"/>
</dbReference>
<proteinExistence type="inferred from homology"/>
<evidence type="ECO:0000256" key="6">
    <source>
        <dbReference type="SAM" id="MobiDB-lite"/>
    </source>
</evidence>
<dbReference type="PANTHER" id="PTHR13887:SF14">
    <property type="entry name" value="DISULFIDE BOND FORMATION PROTEIN D"/>
    <property type="match status" value="1"/>
</dbReference>
<feature type="domain" description="Thioredoxin" evidence="8">
    <location>
        <begin position="53"/>
        <end position="276"/>
    </location>
</feature>
<dbReference type="RefSeq" id="WP_071164827.1">
    <property type="nucleotide sequence ID" value="NZ_CP017812.1"/>
</dbReference>
<dbReference type="InterPro" id="IPR012336">
    <property type="entry name" value="Thioredoxin-like_fold"/>
</dbReference>
<feature type="region of interest" description="Disordered" evidence="6">
    <location>
        <begin position="1"/>
        <end position="21"/>
    </location>
</feature>
<gene>
    <name evidence="9" type="ORF">BK816_08845</name>
</gene>
<keyword evidence="7" id="KW-0812">Transmembrane</keyword>
<evidence type="ECO:0000256" key="7">
    <source>
        <dbReference type="SAM" id="Phobius"/>
    </source>
</evidence>
<keyword evidence="10" id="KW-1185">Reference proteome</keyword>
<evidence type="ECO:0000256" key="5">
    <source>
        <dbReference type="ARBA" id="ARBA00023284"/>
    </source>
</evidence>
<protein>
    <recommendedName>
        <fullName evidence="8">Thioredoxin domain-containing protein</fullName>
    </recommendedName>
</protein>
<organism evidence="9 10">
    <name type="scientific">Boudabousia tangfeifanii</name>
    <dbReference type="NCBI Taxonomy" id="1912795"/>
    <lineage>
        <taxon>Bacteria</taxon>
        <taxon>Bacillati</taxon>
        <taxon>Actinomycetota</taxon>
        <taxon>Actinomycetes</taxon>
        <taxon>Actinomycetales</taxon>
        <taxon>Actinomycetaceae</taxon>
        <taxon>Boudabousia</taxon>
    </lineage>
</organism>
<dbReference type="STRING" id="1912795.BK816_08845"/>
<dbReference type="OrthoDB" id="117402at2"/>
<evidence type="ECO:0000256" key="4">
    <source>
        <dbReference type="ARBA" id="ARBA00023157"/>
    </source>
</evidence>
<evidence type="ECO:0000256" key="2">
    <source>
        <dbReference type="ARBA" id="ARBA00022729"/>
    </source>
</evidence>
<dbReference type="PANTHER" id="PTHR13887">
    <property type="entry name" value="GLUTATHIONE S-TRANSFERASE KAPPA"/>
    <property type="match status" value="1"/>
</dbReference>
<keyword evidence="3" id="KW-0560">Oxidoreductase</keyword>